<dbReference type="SUPFAM" id="SSF47473">
    <property type="entry name" value="EF-hand"/>
    <property type="match status" value="1"/>
</dbReference>
<evidence type="ECO:0000259" key="9">
    <source>
        <dbReference type="PROSITE" id="PS50011"/>
    </source>
</evidence>
<gene>
    <name evidence="11" type="ORF">CCMP2556_LOCUS8979</name>
</gene>
<evidence type="ECO:0000256" key="3">
    <source>
        <dbReference type="ARBA" id="ARBA00022679"/>
    </source>
</evidence>
<dbReference type="SUPFAM" id="SSF56112">
    <property type="entry name" value="Protein kinase-like (PK-like)"/>
    <property type="match status" value="1"/>
</dbReference>
<dbReference type="Pfam" id="PF00069">
    <property type="entry name" value="Pkinase"/>
    <property type="match status" value="1"/>
</dbReference>
<evidence type="ECO:0000256" key="2">
    <source>
        <dbReference type="ARBA" id="ARBA00022527"/>
    </source>
</evidence>
<name>A0ABP0J0A6_9DINO</name>
<dbReference type="SMART" id="SM00054">
    <property type="entry name" value="EFh"/>
    <property type="match status" value="3"/>
</dbReference>
<evidence type="ECO:0000256" key="1">
    <source>
        <dbReference type="ARBA" id="ARBA00001946"/>
    </source>
</evidence>
<keyword evidence="4" id="KW-0547">Nucleotide-binding</keyword>
<dbReference type="PROSITE" id="PS00018">
    <property type="entry name" value="EF_HAND_1"/>
    <property type="match status" value="2"/>
</dbReference>
<sequence>MVVMSVDPTMRGCWTGLAELGCLRGILMDSHLPKRVSMLPAILIHKARSQTYRFADGVQSFFGTGRISHGISVEERYVFLPGQPLGKGSFGEVRVAMDKHTRERNAVKCAFVSKRDKMSQKENQKEKDYVLESFIQESQVHLKLDHPNIVKLLHVYANEGSCHLVMELCSGGELYDRWYDRGVFTEDEAIIALRTYLHWHRVCHRDLKLENWVYKDHSDLSLKLIDFGFAKAFSEEKHSAWRSYARAVIPDTPMTATLGTIYYIAPEVIKGSYNYKCDLWSTGIILYMLLAGEPPFYSQHCDDWTMQKICNEPLDVHSQAWDDISEDCKDFVCQLLDRDVSHRPTAREISQHRWLAEAEGAKSEISKKVLEDLRDFGSMNVIKRAAFGLIAFSMVGTDDLRDSVRQLSMTEAEAKAELRNARINCPEGTRNSLQKAVGGVDALFEKLDLSGDDEIEYSEFIAAANGSRYMCNEALIKQAFERLDVDHSGVISIQDLRQVFGDKFNGNTVEEILAQVDYAQNGVITYDEFVRAMMELQPDEKNNCGPLELRKRISHAYEFTSVGRRNRFRLHEGQKIIPKTAGMVYKASQHFQRARIYRGQPPALRRGWHTPDISR</sequence>
<keyword evidence="2" id="KW-0723">Serine/threonine-protein kinase</keyword>
<feature type="domain" description="EF-hand" evidence="10">
    <location>
        <begin position="509"/>
        <end position="539"/>
    </location>
</feature>
<comment type="caution">
    <text evidence="11">The sequence shown here is derived from an EMBL/GenBank/DDBJ whole genome shotgun (WGS) entry which is preliminary data.</text>
</comment>
<proteinExistence type="inferred from homology"/>
<dbReference type="PROSITE" id="PS50222">
    <property type="entry name" value="EF_HAND_2"/>
    <property type="match status" value="2"/>
</dbReference>
<feature type="domain" description="EF-hand" evidence="10">
    <location>
        <begin position="471"/>
        <end position="506"/>
    </location>
</feature>
<dbReference type="InterPro" id="IPR050205">
    <property type="entry name" value="CDPK_Ser/Thr_kinases"/>
</dbReference>
<keyword evidence="7" id="KW-0067">ATP-binding</keyword>
<dbReference type="CDD" id="cd00051">
    <property type="entry name" value="EFh"/>
    <property type="match status" value="1"/>
</dbReference>
<comment type="similarity">
    <text evidence="8">Belongs to the protein kinase superfamily. Ser/Thr protein kinase family. CDPK subfamily.</text>
</comment>
<evidence type="ECO:0000256" key="6">
    <source>
        <dbReference type="ARBA" id="ARBA00022837"/>
    </source>
</evidence>
<evidence type="ECO:0000256" key="5">
    <source>
        <dbReference type="ARBA" id="ARBA00022777"/>
    </source>
</evidence>
<feature type="domain" description="Protein kinase" evidence="9">
    <location>
        <begin position="79"/>
        <end position="355"/>
    </location>
</feature>
<keyword evidence="3" id="KW-0808">Transferase</keyword>
<dbReference type="PROSITE" id="PS50011">
    <property type="entry name" value="PROTEIN_KINASE_DOM"/>
    <property type="match status" value="1"/>
</dbReference>
<comment type="cofactor">
    <cofactor evidence="1">
        <name>Mg(2+)</name>
        <dbReference type="ChEBI" id="CHEBI:18420"/>
    </cofactor>
</comment>
<accession>A0ABP0J0A6</accession>
<keyword evidence="6" id="KW-0106">Calcium</keyword>
<dbReference type="EMBL" id="CAXAMN010004113">
    <property type="protein sequence ID" value="CAK9007784.1"/>
    <property type="molecule type" value="Genomic_DNA"/>
</dbReference>
<evidence type="ECO:0000256" key="7">
    <source>
        <dbReference type="ARBA" id="ARBA00022840"/>
    </source>
</evidence>
<protein>
    <recommendedName>
        <fullName evidence="13">Calcium-dependent protein kinase</fullName>
    </recommendedName>
</protein>
<dbReference type="InterPro" id="IPR011009">
    <property type="entry name" value="Kinase-like_dom_sf"/>
</dbReference>
<keyword evidence="5" id="KW-0418">Kinase</keyword>
<organism evidence="11 12">
    <name type="scientific">Durusdinium trenchii</name>
    <dbReference type="NCBI Taxonomy" id="1381693"/>
    <lineage>
        <taxon>Eukaryota</taxon>
        <taxon>Sar</taxon>
        <taxon>Alveolata</taxon>
        <taxon>Dinophyceae</taxon>
        <taxon>Suessiales</taxon>
        <taxon>Symbiodiniaceae</taxon>
        <taxon>Durusdinium</taxon>
    </lineage>
</organism>
<evidence type="ECO:0000313" key="12">
    <source>
        <dbReference type="Proteomes" id="UP001642484"/>
    </source>
</evidence>
<dbReference type="InterPro" id="IPR000719">
    <property type="entry name" value="Prot_kinase_dom"/>
</dbReference>
<keyword evidence="12" id="KW-1185">Reference proteome</keyword>
<evidence type="ECO:0000256" key="8">
    <source>
        <dbReference type="ARBA" id="ARBA00024334"/>
    </source>
</evidence>
<dbReference type="Gene3D" id="1.10.510.10">
    <property type="entry name" value="Transferase(Phosphotransferase) domain 1"/>
    <property type="match status" value="1"/>
</dbReference>
<evidence type="ECO:0008006" key="13">
    <source>
        <dbReference type="Google" id="ProtNLM"/>
    </source>
</evidence>
<dbReference type="Gene3D" id="3.30.200.20">
    <property type="entry name" value="Phosphorylase Kinase, domain 1"/>
    <property type="match status" value="1"/>
</dbReference>
<dbReference type="InterPro" id="IPR002048">
    <property type="entry name" value="EF_hand_dom"/>
</dbReference>
<reference evidence="11 12" key="1">
    <citation type="submission" date="2024-02" db="EMBL/GenBank/DDBJ databases">
        <authorList>
            <person name="Chen Y."/>
            <person name="Shah S."/>
            <person name="Dougan E. K."/>
            <person name="Thang M."/>
            <person name="Chan C."/>
        </authorList>
    </citation>
    <scope>NUCLEOTIDE SEQUENCE [LARGE SCALE GENOMIC DNA]</scope>
</reference>
<dbReference type="InterPro" id="IPR018247">
    <property type="entry name" value="EF_Hand_1_Ca_BS"/>
</dbReference>
<dbReference type="CDD" id="cd05117">
    <property type="entry name" value="STKc_CAMK"/>
    <property type="match status" value="1"/>
</dbReference>
<evidence type="ECO:0000259" key="10">
    <source>
        <dbReference type="PROSITE" id="PS50222"/>
    </source>
</evidence>
<dbReference type="Gene3D" id="1.10.238.10">
    <property type="entry name" value="EF-hand"/>
    <property type="match status" value="2"/>
</dbReference>
<dbReference type="Pfam" id="PF13499">
    <property type="entry name" value="EF-hand_7"/>
    <property type="match status" value="1"/>
</dbReference>
<dbReference type="Proteomes" id="UP001642484">
    <property type="component" value="Unassembled WGS sequence"/>
</dbReference>
<evidence type="ECO:0000313" key="11">
    <source>
        <dbReference type="EMBL" id="CAK9007784.1"/>
    </source>
</evidence>
<evidence type="ECO:0000256" key="4">
    <source>
        <dbReference type="ARBA" id="ARBA00022741"/>
    </source>
</evidence>
<dbReference type="PANTHER" id="PTHR24349">
    <property type="entry name" value="SERINE/THREONINE-PROTEIN KINASE"/>
    <property type="match status" value="1"/>
</dbReference>
<dbReference type="SMART" id="SM00220">
    <property type="entry name" value="S_TKc"/>
    <property type="match status" value="1"/>
</dbReference>
<dbReference type="InterPro" id="IPR011992">
    <property type="entry name" value="EF-hand-dom_pair"/>
</dbReference>